<evidence type="ECO:0000259" key="2">
    <source>
        <dbReference type="Pfam" id="PF00582"/>
    </source>
</evidence>
<proteinExistence type="inferred from homology"/>
<dbReference type="InterPro" id="IPR006016">
    <property type="entry name" value="UspA"/>
</dbReference>
<evidence type="ECO:0000313" key="4">
    <source>
        <dbReference type="Proteomes" id="UP000318825"/>
    </source>
</evidence>
<dbReference type="CDD" id="cd00293">
    <property type="entry name" value="USP-like"/>
    <property type="match status" value="1"/>
</dbReference>
<protein>
    <recommendedName>
        <fullName evidence="2">UspA domain-containing protein</fullName>
    </recommendedName>
</protein>
<comment type="similarity">
    <text evidence="1">Belongs to the universal stress protein A family.</text>
</comment>
<accession>A0A4Y3W520</accession>
<comment type="caution">
    <text evidence="3">The sequence shown here is derived from an EMBL/GenBank/DDBJ whole genome shotgun (WGS) entry which is preliminary data.</text>
</comment>
<dbReference type="SUPFAM" id="SSF52402">
    <property type="entry name" value="Adenine nucleotide alpha hydrolases-like"/>
    <property type="match status" value="2"/>
</dbReference>
<dbReference type="EMBL" id="BJNF01000002">
    <property type="protein sequence ID" value="GEC14122.1"/>
    <property type="molecule type" value="Genomic_DNA"/>
</dbReference>
<dbReference type="PANTHER" id="PTHR46268">
    <property type="entry name" value="STRESS RESPONSE PROTEIN NHAX"/>
    <property type="match status" value="1"/>
</dbReference>
<feature type="domain" description="UspA" evidence="2">
    <location>
        <begin position="150"/>
        <end position="272"/>
    </location>
</feature>
<evidence type="ECO:0000313" key="3">
    <source>
        <dbReference type="EMBL" id="GEC14122.1"/>
    </source>
</evidence>
<reference evidence="3 4" key="1">
    <citation type="submission" date="2019-06" db="EMBL/GenBank/DDBJ databases">
        <title>Whole genome shotgun sequence of Nitrobacter winogradskyi NBRC 14297.</title>
        <authorList>
            <person name="Hosoyama A."/>
            <person name="Uohara A."/>
            <person name="Ohji S."/>
            <person name="Ichikawa N."/>
        </authorList>
    </citation>
    <scope>NUCLEOTIDE SEQUENCE [LARGE SCALE GENOMIC DNA]</scope>
    <source>
        <strain evidence="3 4">NBRC 14297</strain>
    </source>
</reference>
<name>A0A4Y3W520_NITWI</name>
<dbReference type="Proteomes" id="UP000318825">
    <property type="component" value="Unassembled WGS sequence"/>
</dbReference>
<dbReference type="PANTHER" id="PTHR46268:SF15">
    <property type="entry name" value="UNIVERSAL STRESS PROTEIN HP_0031"/>
    <property type="match status" value="1"/>
</dbReference>
<organism evidence="3 4">
    <name type="scientific">Nitrobacter winogradskyi</name>
    <name type="common">Nitrobacter agilis</name>
    <dbReference type="NCBI Taxonomy" id="913"/>
    <lineage>
        <taxon>Bacteria</taxon>
        <taxon>Pseudomonadati</taxon>
        <taxon>Pseudomonadota</taxon>
        <taxon>Alphaproteobacteria</taxon>
        <taxon>Hyphomicrobiales</taxon>
        <taxon>Nitrobacteraceae</taxon>
        <taxon>Nitrobacter</taxon>
    </lineage>
</organism>
<dbReference type="OrthoDB" id="9804721at2"/>
<sequence>MSYATLMVWVNVDHVSKKFVGVAANLADKFDARLLGLSAVAIFPPFAAPGIVTVENAAEFDIESMKESLVDAGSMVQAAAGNGRQVEWRSAIAFPTETLISEARCADLIVVEGDKLSRDKYRNLDVGAAILGAGRPFLVVPAAVETLAVDHVMIGWKDTREARRAVQDALPLLHEAKRVTVLEICRNDQMETARDHVDDVVRHLAQHGIKAERRIEVQASRGSHAEQLIGWANGEGVDLLVTGAYGHSRLNEWMFGGMTRDLLTTSPICCLMSH</sequence>
<dbReference type="Pfam" id="PF00582">
    <property type="entry name" value="Usp"/>
    <property type="match status" value="1"/>
</dbReference>
<dbReference type="Gene3D" id="3.40.50.12370">
    <property type="match status" value="1"/>
</dbReference>
<evidence type="ECO:0000256" key="1">
    <source>
        <dbReference type="ARBA" id="ARBA00008791"/>
    </source>
</evidence>
<dbReference type="AlphaFoldDB" id="A0A4Y3W520"/>
<dbReference type="RefSeq" id="WP_141381721.1">
    <property type="nucleotide sequence ID" value="NZ_BJNF01000002.1"/>
</dbReference>
<gene>
    <name evidence="3" type="ORF">NWI01_00140</name>
</gene>